<evidence type="ECO:0000256" key="7">
    <source>
        <dbReference type="SAM" id="Phobius"/>
    </source>
</evidence>
<dbReference type="Gene3D" id="1.20.1250.20">
    <property type="entry name" value="MFS general substrate transporter like domains"/>
    <property type="match status" value="1"/>
</dbReference>
<keyword evidence="4 7" id="KW-1133">Transmembrane helix</keyword>
<dbReference type="GO" id="GO:0016020">
    <property type="term" value="C:membrane"/>
    <property type="evidence" value="ECO:0007669"/>
    <property type="project" value="UniProtKB-SubCell"/>
</dbReference>
<proteinExistence type="predicted"/>
<dbReference type="Pfam" id="PF07690">
    <property type="entry name" value="MFS_1"/>
    <property type="match status" value="1"/>
</dbReference>
<comment type="subcellular location">
    <subcellularLocation>
        <location evidence="1">Membrane</location>
        <topology evidence="1">Multi-pass membrane protein</topology>
    </subcellularLocation>
</comment>
<protein>
    <submittedName>
        <fullName evidence="8">Major facilitator superfamily domain-containing protein</fullName>
    </submittedName>
</protein>
<reference evidence="8" key="2">
    <citation type="submission" date="2023-06" db="EMBL/GenBank/DDBJ databases">
        <authorList>
            <consortium name="Lawrence Berkeley National Laboratory"/>
            <person name="Haridas S."/>
            <person name="Hensen N."/>
            <person name="Bonometti L."/>
            <person name="Westerberg I."/>
            <person name="Brannstrom I.O."/>
            <person name="Guillou S."/>
            <person name="Cros-Aarteil S."/>
            <person name="Calhoun S."/>
            <person name="Kuo A."/>
            <person name="Mondo S."/>
            <person name="Pangilinan J."/>
            <person name="Riley R."/>
            <person name="Labutti K."/>
            <person name="Andreopoulos B."/>
            <person name="Lipzen A."/>
            <person name="Chen C."/>
            <person name="Yanf M."/>
            <person name="Daum C."/>
            <person name="Ng V."/>
            <person name="Clum A."/>
            <person name="Steindorff A."/>
            <person name="Ohm R."/>
            <person name="Martin F."/>
            <person name="Silar P."/>
            <person name="Natvig D."/>
            <person name="Lalanne C."/>
            <person name="Gautier V."/>
            <person name="Ament-Velasquez S.L."/>
            <person name="Kruys A."/>
            <person name="Hutchinson M.I."/>
            <person name="Powell A.J."/>
            <person name="Barry K."/>
            <person name="Miller A.N."/>
            <person name="Grigoriev I.V."/>
            <person name="Debuchy R."/>
            <person name="Gladieux P."/>
            <person name="Thoren M.H."/>
            <person name="Johannesson H."/>
        </authorList>
    </citation>
    <scope>NUCLEOTIDE SEQUENCE</scope>
    <source>
        <strain evidence="8">CBS 958.72</strain>
    </source>
</reference>
<gene>
    <name evidence="8" type="ORF">B0T24DRAFT_664436</name>
</gene>
<feature type="transmembrane region" description="Helical" evidence="7">
    <location>
        <begin position="147"/>
        <end position="167"/>
    </location>
</feature>
<evidence type="ECO:0000256" key="5">
    <source>
        <dbReference type="ARBA" id="ARBA00023136"/>
    </source>
</evidence>
<evidence type="ECO:0000313" key="8">
    <source>
        <dbReference type="EMBL" id="KAK3380436.1"/>
    </source>
</evidence>
<dbReference type="EMBL" id="JAULSN010000002">
    <property type="protein sequence ID" value="KAK3380436.1"/>
    <property type="molecule type" value="Genomic_DNA"/>
</dbReference>
<dbReference type="AlphaFoldDB" id="A0AAE0TUJ6"/>
<keyword evidence="9" id="KW-1185">Reference proteome</keyword>
<dbReference type="InterPro" id="IPR011701">
    <property type="entry name" value="MFS"/>
</dbReference>
<evidence type="ECO:0000256" key="6">
    <source>
        <dbReference type="SAM" id="MobiDB-lite"/>
    </source>
</evidence>
<keyword evidence="2" id="KW-0813">Transport</keyword>
<organism evidence="8 9">
    <name type="scientific">Lasiosphaeria ovina</name>
    <dbReference type="NCBI Taxonomy" id="92902"/>
    <lineage>
        <taxon>Eukaryota</taxon>
        <taxon>Fungi</taxon>
        <taxon>Dikarya</taxon>
        <taxon>Ascomycota</taxon>
        <taxon>Pezizomycotina</taxon>
        <taxon>Sordariomycetes</taxon>
        <taxon>Sordariomycetidae</taxon>
        <taxon>Sordariales</taxon>
        <taxon>Lasiosphaeriaceae</taxon>
        <taxon>Lasiosphaeria</taxon>
    </lineage>
</organism>
<sequence length="362" mass="40387">MAVVNDAEVKQLPLHIDDLGADKPPSSSSDNASGKESRKSYFRNTLDKSPEERRFLFKLDATLLTFASLGYFIKHLDPFVSGMKEDLASTQPLAHPYPALELDPKLRGDLYVLRLFIGLAEGTFHPGMQYIIGSWYRKDELSKRSSISHASGALGTMFSGYLMAAVYNLNGRGGFKGWQWLFIINTAISLPIAIGSFFFLPDLPEITRACAEADAARGRANRASYTKEKFKEFFSSWHIYLFVALYVILNNGGGALSQPAFPLWPKSKSYSITQINTYPNIAAAIAVGRERAPIVFSALAYVVQAWLPLLIWQQPEAPRYFKGWVHNHDFSCRRGDWHHLFDPLLALSREGKEAGIGNGNGN</sequence>
<dbReference type="PANTHER" id="PTHR43791">
    <property type="entry name" value="PERMEASE-RELATED"/>
    <property type="match status" value="1"/>
</dbReference>
<dbReference type="InterPro" id="IPR036259">
    <property type="entry name" value="MFS_trans_sf"/>
</dbReference>
<keyword evidence="3 7" id="KW-0812">Transmembrane</keyword>
<feature type="region of interest" description="Disordered" evidence="6">
    <location>
        <begin position="15"/>
        <end position="43"/>
    </location>
</feature>
<evidence type="ECO:0000256" key="2">
    <source>
        <dbReference type="ARBA" id="ARBA00022448"/>
    </source>
</evidence>
<evidence type="ECO:0000256" key="4">
    <source>
        <dbReference type="ARBA" id="ARBA00022989"/>
    </source>
</evidence>
<feature type="transmembrane region" description="Helical" evidence="7">
    <location>
        <begin position="179"/>
        <end position="200"/>
    </location>
</feature>
<dbReference type="GO" id="GO:0022857">
    <property type="term" value="F:transmembrane transporter activity"/>
    <property type="evidence" value="ECO:0007669"/>
    <property type="project" value="InterPro"/>
</dbReference>
<evidence type="ECO:0000313" key="9">
    <source>
        <dbReference type="Proteomes" id="UP001287356"/>
    </source>
</evidence>
<keyword evidence="5 7" id="KW-0472">Membrane</keyword>
<accession>A0AAE0TUJ6</accession>
<comment type="caution">
    <text evidence="8">The sequence shown here is derived from an EMBL/GenBank/DDBJ whole genome shotgun (WGS) entry which is preliminary data.</text>
</comment>
<feature type="compositionally biased region" description="Basic and acidic residues" evidence="6">
    <location>
        <begin position="33"/>
        <end position="43"/>
    </location>
</feature>
<reference evidence="8" key="1">
    <citation type="journal article" date="2023" name="Mol. Phylogenet. Evol.">
        <title>Genome-scale phylogeny and comparative genomics of the fungal order Sordariales.</title>
        <authorList>
            <person name="Hensen N."/>
            <person name="Bonometti L."/>
            <person name="Westerberg I."/>
            <person name="Brannstrom I.O."/>
            <person name="Guillou S."/>
            <person name="Cros-Aarteil S."/>
            <person name="Calhoun S."/>
            <person name="Haridas S."/>
            <person name="Kuo A."/>
            <person name="Mondo S."/>
            <person name="Pangilinan J."/>
            <person name="Riley R."/>
            <person name="LaButti K."/>
            <person name="Andreopoulos B."/>
            <person name="Lipzen A."/>
            <person name="Chen C."/>
            <person name="Yan M."/>
            <person name="Daum C."/>
            <person name="Ng V."/>
            <person name="Clum A."/>
            <person name="Steindorff A."/>
            <person name="Ohm R.A."/>
            <person name="Martin F."/>
            <person name="Silar P."/>
            <person name="Natvig D.O."/>
            <person name="Lalanne C."/>
            <person name="Gautier V."/>
            <person name="Ament-Velasquez S.L."/>
            <person name="Kruys A."/>
            <person name="Hutchinson M.I."/>
            <person name="Powell A.J."/>
            <person name="Barry K."/>
            <person name="Miller A.N."/>
            <person name="Grigoriev I.V."/>
            <person name="Debuchy R."/>
            <person name="Gladieux P."/>
            <person name="Hiltunen Thoren M."/>
            <person name="Johannesson H."/>
        </authorList>
    </citation>
    <scope>NUCLEOTIDE SEQUENCE</scope>
    <source>
        <strain evidence="8">CBS 958.72</strain>
    </source>
</reference>
<dbReference type="SUPFAM" id="SSF103473">
    <property type="entry name" value="MFS general substrate transporter"/>
    <property type="match status" value="1"/>
</dbReference>
<feature type="transmembrane region" description="Helical" evidence="7">
    <location>
        <begin position="237"/>
        <end position="256"/>
    </location>
</feature>
<dbReference type="PANTHER" id="PTHR43791:SF39">
    <property type="entry name" value="TRANSPORTER LIZ1_SEO1, PUTATIVE (AFU_ORTHOLOGUE AFUA_3G00980)-RELATED"/>
    <property type="match status" value="1"/>
</dbReference>
<evidence type="ECO:0000256" key="3">
    <source>
        <dbReference type="ARBA" id="ARBA00022692"/>
    </source>
</evidence>
<evidence type="ECO:0000256" key="1">
    <source>
        <dbReference type="ARBA" id="ARBA00004141"/>
    </source>
</evidence>
<name>A0AAE0TUJ6_9PEZI</name>
<dbReference type="Proteomes" id="UP001287356">
    <property type="component" value="Unassembled WGS sequence"/>
</dbReference>